<dbReference type="AlphaFoldDB" id="B0CAK7"/>
<keyword evidence="2" id="KW-1185">Reference proteome</keyword>
<dbReference type="KEGG" id="amr:AM1_4092"/>
<reference evidence="1 2" key="1">
    <citation type="journal article" date="2008" name="Proc. Natl. Acad. Sci. U.S.A.">
        <title>Niche adaptation and genome expansion in the chlorophyll d-producing cyanobacterium Acaryochloris marina.</title>
        <authorList>
            <person name="Swingley W.D."/>
            <person name="Chen M."/>
            <person name="Cheung P.C."/>
            <person name="Conrad A.L."/>
            <person name="Dejesa L.C."/>
            <person name="Hao J."/>
            <person name="Honchak B.M."/>
            <person name="Karbach L.E."/>
            <person name="Kurdoglu A."/>
            <person name="Lahiri S."/>
            <person name="Mastrian S.D."/>
            <person name="Miyashita H."/>
            <person name="Page L."/>
            <person name="Ramakrishna P."/>
            <person name="Satoh S."/>
            <person name="Sattley W.M."/>
            <person name="Shimada Y."/>
            <person name="Taylor H.L."/>
            <person name="Tomo T."/>
            <person name="Tsuchiya T."/>
            <person name="Wang Z.T."/>
            <person name="Raymond J."/>
            <person name="Mimuro M."/>
            <person name="Blankenship R.E."/>
            <person name="Touchman J.W."/>
        </authorList>
    </citation>
    <scope>NUCLEOTIDE SEQUENCE [LARGE SCALE GENOMIC DNA]</scope>
    <source>
        <strain evidence="2">MBIC 11017</strain>
    </source>
</reference>
<evidence type="ECO:0000313" key="1">
    <source>
        <dbReference type="EMBL" id="ABW29073.1"/>
    </source>
</evidence>
<proteinExistence type="predicted"/>
<sequence length="50" mass="5612">MQQEAIAGVGSLLSSANFRNVCMQKWLKRVLSAIGSNHFSVDRPENYDSR</sequence>
<organism evidence="1 2">
    <name type="scientific">Acaryochloris marina (strain MBIC 11017)</name>
    <dbReference type="NCBI Taxonomy" id="329726"/>
    <lineage>
        <taxon>Bacteria</taxon>
        <taxon>Bacillati</taxon>
        <taxon>Cyanobacteriota</taxon>
        <taxon>Cyanophyceae</taxon>
        <taxon>Acaryochloridales</taxon>
        <taxon>Acaryochloridaceae</taxon>
        <taxon>Acaryochloris</taxon>
    </lineage>
</organism>
<accession>B0CAK7</accession>
<dbReference type="HOGENOM" id="CLU_3113312_0_0_3"/>
<dbReference type="Proteomes" id="UP000000268">
    <property type="component" value="Chromosome"/>
</dbReference>
<protein>
    <submittedName>
        <fullName evidence="1">Uncharacterized protein</fullName>
    </submittedName>
</protein>
<evidence type="ECO:0000313" key="2">
    <source>
        <dbReference type="Proteomes" id="UP000000268"/>
    </source>
</evidence>
<dbReference type="STRING" id="329726.AM1_4092"/>
<dbReference type="EMBL" id="CP000828">
    <property type="protein sequence ID" value="ABW29073.1"/>
    <property type="molecule type" value="Genomic_DNA"/>
</dbReference>
<name>B0CAK7_ACAM1</name>
<gene>
    <name evidence="1" type="ordered locus">AM1_4092</name>
</gene>